<dbReference type="InterPro" id="IPR005000">
    <property type="entry name" value="Aldolase/citrate-lyase_domain"/>
</dbReference>
<gene>
    <name evidence="6" type="ORF">QSG27_09950</name>
</gene>
<protein>
    <submittedName>
        <fullName evidence="6">CoA ester lyase</fullName>
    </submittedName>
</protein>
<feature type="domain" description="HpcH/HpaI aldolase/citrate lyase" evidence="5">
    <location>
        <begin position="16"/>
        <end position="216"/>
    </location>
</feature>
<proteinExistence type="inferred from homology"/>
<evidence type="ECO:0000313" key="6">
    <source>
        <dbReference type="EMBL" id="MDQ2103015.1"/>
    </source>
</evidence>
<evidence type="ECO:0000256" key="2">
    <source>
        <dbReference type="ARBA" id="ARBA00005568"/>
    </source>
</evidence>
<evidence type="ECO:0000256" key="1">
    <source>
        <dbReference type="ARBA" id="ARBA00001946"/>
    </source>
</evidence>
<dbReference type="InterPro" id="IPR015813">
    <property type="entry name" value="Pyrv/PenolPyrv_kinase-like_dom"/>
</dbReference>
<evidence type="ECO:0000313" key="7">
    <source>
        <dbReference type="Proteomes" id="UP001227317"/>
    </source>
</evidence>
<evidence type="ECO:0000259" key="5">
    <source>
        <dbReference type="Pfam" id="PF03328"/>
    </source>
</evidence>
<dbReference type="RefSeq" id="WP_306705640.1">
    <property type="nucleotide sequence ID" value="NZ_JAUJFI010000036.1"/>
</dbReference>
<comment type="caution">
    <text evidence="6">The sequence shown here is derived from an EMBL/GenBank/DDBJ whole genome shotgun (WGS) entry which is preliminary data.</text>
</comment>
<name>A0ABU0WFS0_9PROT</name>
<dbReference type="EMBL" id="JAUJFI010000036">
    <property type="protein sequence ID" value="MDQ2103015.1"/>
    <property type="molecule type" value="Genomic_DNA"/>
</dbReference>
<keyword evidence="3" id="KW-0479">Metal-binding</keyword>
<dbReference type="PANTHER" id="PTHR32308">
    <property type="entry name" value="LYASE BETA SUBUNIT, PUTATIVE (AFU_ORTHOLOGUE AFUA_4G13030)-RELATED"/>
    <property type="match status" value="1"/>
</dbReference>
<dbReference type="Gene3D" id="3.20.20.60">
    <property type="entry name" value="Phosphoenolpyruvate-binding domains"/>
    <property type="match status" value="1"/>
</dbReference>
<dbReference type="Pfam" id="PF03328">
    <property type="entry name" value="HpcH_HpaI"/>
    <property type="match status" value="1"/>
</dbReference>
<dbReference type="PIRSF" id="PIRSF015582">
    <property type="entry name" value="Cit_lyase_B"/>
    <property type="match status" value="1"/>
</dbReference>
<dbReference type="PANTHER" id="PTHR32308:SF10">
    <property type="entry name" value="CITRATE LYASE SUBUNIT BETA"/>
    <property type="match status" value="1"/>
</dbReference>
<dbReference type="InterPro" id="IPR011206">
    <property type="entry name" value="Citrate_lyase_beta/mcl1/mcl2"/>
</dbReference>
<accession>A0ABU0WFS0</accession>
<dbReference type="Proteomes" id="UP001227317">
    <property type="component" value="Unassembled WGS sequence"/>
</dbReference>
<dbReference type="GO" id="GO:0016829">
    <property type="term" value="F:lyase activity"/>
    <property type="evidence" value="ECO:0007669"/>
    <property type="project" value="UniProtKB-KW"/>
</dbReference>
<keyword evidence="4" id="KW-0460">Magnesium</keyword>
<evidence type="ECO:0000256" key="3">
    <source>
        <dbReference type="ARBA" id="ARBA00022723"/>
    </source>
</evidence>
<keyword evidence="6" id="KW-0456">Lyase</keyword>
<dbReference type="InterPro" id="IPR040442">
    <property type="entry name" value="Pyrv_kinase-like_dom_sf"/>
</dbReference>
<sequence length="272" mass="27830">MSVENNADVLRRGPVSMLFVPANRPERFAKAAASGASAVILDLEDAVAPADKAAARTAIVSGLAGIPCVWRINAIGSGAHAEDVRLLERMRPDAVMLPKAEAGPAFDAFAAGVPGVPIIALVETARGIATARLLAAHPAVVGLAFGTLDFCVDVGADHIRPVLDPMRMELVLAARLAGIAAPIDGVTADVRTPGAARADAEHARSLGMGGKLAVHPAQIAEIGEAFLPSQAQLAWARRVMAAGDGVAVVDGEMVDAPVKARAARILARAPVP</sequence>
<comment type="cofactor">
    <cofactor evidence="1">
        <name>Mg(2+)</name>
        <dbReference type="ChEBI" id="CHEBI:18420"/>
    </cofactor>
</comment>
<comment type="similarity">
    <text evidence="2">Belongs to the HpcH/HpaI aldolase family.</text>
</comment>
<organism evidence="6 7">
    <name type="scientific">Azospirillum isscasi</name>
    <dbReference type="NCBI Taxonomy" id="3053926"/>
    <lineage>
        <taxon>Bacteria</taxon>
        <taxon>Pseudomonadati</taxon>
        <taxon>Pseudomonadota</taxon>
        <taxon>Alphaproteobacteria</taxon>
        <taxon>Rhodospirillales</taxon>
        <taxon>Azospirillaceae</taxon>
        <taxon>Azospirillum</taxon>
    </lineage>
</organism>
<keyword evidence="7" id="KW-1185">Reference proteome</keyword>
<dbReference type="SUPFAM" id="SSF51621">
    <property type="entry name" value="Phosphoenolpyruvate/pyruvate domain"/>
    <property type="match status" value="1"/>
</dbReference>
<evidence type="ECO:0000256" key="4">
    <source>
        <dbReference type="ARBA" id="ARBA00022842"/>
    </source>
</evidence>
<reference evidence="6 7" key="1">
    <citation type="submission" date="2023-06" db="EMBL/GenBank/DDBJ databases">
        <title>Azospirillum isscasensis sp.nov, a bacterium isolated from rhizosphere soil of rice.</title>
        <authorList>
            <person name="Wang H."/>
        </authorList>
    </citation>
    <scope>NUCLEOTIDE SEQUENCE [LARGE SCALE GENOMIC DNA]</scope>
    <source>
        <strain evidence="6 7">C340-1</strain>
    </source>
</reference>